<evidence type="ECO:0000259" key="1">
    <source>
        <dbReference type="Pfam" id="PF13302"/>
    </source>
</evidence>
<dbReference type="AlphaFoldDB" id="A0A1D9M7T6"/>
<dbReference type="PANTHER" id="PTHR43792:SF1">
    <property type="entry name" value="N-ACETYLTRANSFERASE DOMAIN-CONTAINING PROTEIN"/>
    <property type="match status" value="1"/>
</dbReference>
<protein>
    <submittedName>
        <fullName evidence="2">GNAT family N-acetyltransferase</fullName>
    </submittedName>
</protein>
<dbReference type="STRING" id="1850250.LPB142_00145"/>
<feature type="domain" description="N-acetyltransferase" evidence="1">
    <location>
        <begin position="15"/>
        <end position="150"/>
    </location>
</feature>
<sequence length="180" mass="19806">MTDGVFHIPVIETERLVLRAPRESDFKTFADFYGSERARFVGGPTTPELAWRILAMETGHWLLRGYGRWIVEEKATGLTAGMVGLFNPEGWPEIELGWDLFNGFEGRGFATEAGRAVRAHAYEAMGLPTLISVIKPGNTASMAVAERLGAIREGVFQHERQGPMQVWRHPAPAALKAGAA</sequence>
<dbReference type="PANTHER" id="PTHR43792">
    <property type="entry name" value="GNAT FAMILY, PUTATIVE (AFU_ORTHOLOGUE AFUA_3G00765)-RELATED-RELATED"/>
    <property type="match status" value="1"/>
</dbReference>
<dbReference type="InterPro" id="IPR016181">
    <property type="entry name" value="Acyl_CoA_acyltransferase"/>
</dbReference>
<dbReference type="Pfam" id="PF13302">
    <property type="entry name" value="Acetyltransf_3"/>
    <property type="match status" value="1"/>
</dbReference>
<dbReference type="EMBL" id="CP017781">
    <property type="protein sequence ID" value="AOZ67924.1"/>
    <property type="molecule type" value="Genomic_DNA"/>
</dbReference>
<keyword evidence="3" id="KW-1185">Reference proteome</keyword>
<dbReference type="GO" id="GO:0016747">
    <property type="term" value="F:acyltransferase activity, transferring groups other than amino-acyl groups"/>
    <property type="evidence" value="ECO:0007669"/>
    <property type="project" value="InterPro"/>
</dbReference>
<accession>A0A1D9M7T6</accession>
<organism evidence="2 3">
    <name type="scientific">Rhodobacter xanthinilyticus</name>
    <dbReference type="NCBI Taxonomy" id="1850250"/>
    <lineage>
        <taxon>Bacteria</taxon>
        <taxon>Pseudomonadati</taxon>
        <taxon>Pseudomonadota</taxon>
        <taxon>Alphaproteobacteria</taxon>
        <taxon>Rhodobacterales</taxon>
        <taxon>Rhodobacter group</taxon>
        <taxon>Rhodobacter</taxon>
    </lineage>
</organism>
<dbReference type="InterPro" id="IPR000182">
    <property type="entry name" value="GNAT_dom"/>
</dbReference>
<dbReference type="Gene3D" id="3.40.630.30">
    <property type="match status" value="1"/>
</dbReference>
<dbReference type="KEGG" id="rhp:LPB142_00145"/>
<dbReference type="RefSeq" id="WP_068765599.1">
    <property type="nucleotide sequence ID" value="NZ_CP017781.1"/>
</dbReference>
<name>A0A1D9M7T6_9RHOB</name>
<reference evidence="2 3" key="1">
    <citation type="submission" date="2016-10" db="EMBL/GenBank/DDBJ databases">
        <title>Rhodobacter sp. LPB0142, isolated from sea water.</title>
        <authorList>
            <person name="Kim E."/>
            <person name="Yi H."/>
        </authorList>
    </citation>
    <scope>NUCLEOTIDE SEQUENCE [LARGE SCALE GENOMIC DNA]</scope>
    <source>
        <strain evidence="2 3">LPB0142</strain>
    </source>
</reference>
<dbReference type="Proteomes" id="UP000176562">
    <property type="component" value="Chromosome"/>
</dbReference>
<proteinExistence type="predicted"/>
<evidence type="ECO:0000313" key="2">
    <source>
        <dbReference type="EMBL" id="AOZ67924.1"/>
    </source>
</evidence>
<dbReference type="InterPro" id="IPR051531">
    <property type="entry name" value="N-acetyltransferase"/>
</dbReference>
<evidence type="ECO:0000313" key="3">
    <source>
        <dbReference type="Proteomes" id="UP000176562"/>
    </source>
</evidence>
<dbReference type="SUPFAM" id="SSF55729">
    <property type="entry name" value="Acyl-CoA N-acyltransferases (Nat)"/>
    <property type="match status" value="1"/>
</dbReference>
<keyword evidence="2" id="KW-0808">Transferase</keyword>
<gene>
    <name evidence="2" type="ORF">LPB142_00145</name>
</gene>